<evidence type="ECO:0000313" key="2">
    <source>
        <dbReference type="EMBL" id="MED6207377.1"/>
    </source>
</evidence>
<keyword evidence="3" id="KW-1185">Reference proteome</keyword>
<sequence>MEEDGQQQHEQEEHFQPPPQQFDFPQPPPQNFPQEYNWQELTQQFQGIRVEQNNQFNDFFERQNSFLEDMLMRIDKEKKLRAKHNLKGRNK</sequence>
<feature type="region of interest" description="Disordered" evidence="1">
    <location>
        <begin position="1"/>
        <end position="34"/>
    </location>
</feature>
<dbReference type="EMBL" id="JASCZI010241823">
    <property type="protein sequence ID" value="MED6207377.1"/>
    <property type="molecule type" value="Genomic_DNA"/>
</dbReference>
<accession>A0ABU6YAA8</accession>
<comment type="caution">
    <text evidence="2">The sequence shown here is derived from an EMBL/GenBank/DDBJ whole genome shotgun (WGS) entry which is preliminary data.</text>
</comment>
<reference evidence="2 3" key="1">
    <citation type="journal article" date="2023" name="Plants (Basel)">
        <title>Bridging the Gap: Combining Genomics and Transcriptomics Approaches to Understand Stylosanthes scabra, an Orphan Legume from the Brazilian Caatinga.</title>
        <authorList>
            <person name="Ferreira-Neto J.R.C."/>
            <person name="da Silva M.D."/>
            <person name="Binneck E."/>
            <person name="de Melo N.F."/>
            <person name="da Silva R.H."/>
            <person name="de Melo A.L.T.M."/>
            <person name="Pandolfi V."/>
            <person name="Bustamante F.O."/>
            <person name="Brasileiro-Vidal A.C."/>
            <person name="Benko-Iseppon A.M."/>
        </authorList>
    </citation>
    <scope>NUCLEOTIDE SEQUENCE [LARGE SCALE GENOMIC DNA]</scope>
    <source>
        <tissue evidence="2">Leaves</tissue>
    </source>
</reference>
<protein>
    <submittedName>
        <fullName evidence="2">Uncharacterized protein</fullName>
    </submittedName>
</protein>
<dbReference type="Proteomes" id="UP001341840">
    <property type="component" value="Unassembled WGS sequence"/>
</dbReference>
<organism evidence="2 3">
    <name type="scientific">Stylosanthes scabra</name>
    <dbReference type="NCBI Taxonomy" id="79078"/>
    <lineage>
        <taxon>Eukaryota</taxon>
        <taxon>Viridiplantae</taxon>
        <taxon>Streptophyta</taxon>
        <taxon>Embryophyta</taxon>
        <taxon>Tracheophyta</taxon>
        <taxon>Spermatophyta</taxon>
        <taxon>Magnoliopsida</taxon>
        <taxon>eudicotyledons</taxon>
        <taxon>Gunneridae</taxon>
        <taxon>Pentapetalae</taxon>
        <taxon>rosids</taxon>
        <taxon>fabids</taxon>
        <taxon>Fabales</taxon>
        <taxon>Fabaceae</taxon>
        <taxon>Papilionoideae</taxon>
        <taxon>50 kb inversion clade</taxon>
        <taxon>dalbergioids sensu lato</taxon>
        <taxon>Dalbergieae</taxon>
        <taxon>Pterocarpus clade</taxon>
        <taxon>Stylosanthes</taxon>
    </lineage>
</organism>
<name>A0ABU6YAA8_9FABA</name>
<feature type="compositionally biased region" description="Pro residues" evidence="1">
    <location>
        <begin position="16"/>
        <end position="31"/>
    </location>
</feature>
<proteinExistence type="predicted"/>
<feature type="compositionally biased region" description="Basic and acidic residues" evidence="1">
    <location>
        <begin position="1"/>
        <end position="15"/>
    </location>
</feature>
<evidence type="ECO:0000256" key="1">
    <source>
        <dbReference type="SAM" id="MobiDB-lite"/>
    </source>
</evidence>
<evidence type="ECO:0000313" key="3">
    <source>
        <dbReference type="Proteomes" id="UP001341840"/>
    </source>
</evidence>
<gene>
    <name evidence="2" type="ORF">PIB30_035283</name>
</gene>